<reference evidence="3" key="1">
    <citation type="journal article" date="2017" name="bioRxiv">
        <title>Comparative analysis of the genomes of Stylophora pistillata and Acropora digitifera provides evidence for extensive differences between species of corals.</title>
        <authorList>
            <person name="Voolstra C.R."/>
            <person name="Li Y."/>
            <person name="Liew Y.J."/>
            <person name="Baumgarten S."/>
            <person name="Zoccola D."/>
            <person name="Flot J.-F."/>
            <person name="Tambutte S."/>
            <person name="Allemand D."/>
            <person name="Aranda M."/>
        </authorList>
    </citation>
    <scope>NUCLEOTIDE SEQUENCE [LARGE SCALE GENOMIC DNA]</scope>
</reference>
<name>A0A2B4RD42_STYPI</name>
<protein>
    <submittedName>
        <fullName evidence="2">Uncharacterized protein</fullName>
    </submittedName>
</protein>
<dbReference type="AlphaFoldDB" id="A0A2B4RD42"/>
<organism evidence="2 3">
    <name type="scientific">Stylophora pistillata</name>
    <name type="common">Smooth cauliflower coral</name>
    <dbReference type="NCBI Taxonomy" id="50429"/>
    <lineage>
        <taxon>Eukaryota</taxon>
        <taxon>Metazoa</taxon>
        <taxon>Cnidaria</taxon>
        <taxon>Anthozoa</taxon>
        <taxon>Hexacorallia</taxon>
        <taxon>Scleractinia</taxon>
        <taxon>Astrocoeniina</taxon>
        <taxon>Pocilloporidae</taxon>
        <taxon>Stylophora</taxon>
    </lineage>
</organism>
<gene>
    <name evidence="2" type="ORF">AWC38_SpisGene21089</name>
</gene>
<comment type="caution">
    <text evidence="2">The sequence shown here is derived from an EMBL/GenBank/DDBJ whole genome shotgun (WGS) entry which is preliminary data.</text>
</comment>
<evidence type="ECO:0000313" key="3">
    <source>
        <dbReference type="Proteomes" id="UP000225706"/>
    </source>
</evidence>
<evidence type="ECO:0000256" key="1">
    <source>
        <dbReference type="SAM" id="MobiDB-lite"/>
    </source>
</evidence>
<evidence type="ECO:0000313" key="2">
    <source>
        <dbReference type="EMBL" id="PFX14723.1"/>
    </source>
</evidence>
<feature type="region of interest" description="Disordered" evidence="1">
    <location>
        <begin position="1"/>
        <end position="47"/>
    </location>
</feature>
<keyword evidence="3" id="KW-1185">Reference proteome</keyword>
<accession>A0A2B4RD42</accession>
<feature type="compositionally biased region" description="Acidic residues" evidence="1">
    <location>
        <begin position="14"/>
        <end position="39"/>
    </location>
</feature>
<proteinExistence type="predicted"/>
<sequence>MGEKRKRTWSMGSWEDDVNDEELVESTLDDVESSDEEFNEQSGGSSLVQGPLFDFEVMTIGDPQTFKDTLRKQRVQTKKKQIRDPRSGDNLGQEVTEAVGRVAASENCCKEYAPKENIPHECYSGRRRACREEVDLTVHQCYIQPVGEEEDQPVKKPKSLYNRQKKRNLQVSKYVEPPIFVYADFKAVILPDGTHKPILVCAETKESDECLTFCGDDCTEDFLDYLDTLIYGSSEEPIHHAFCTLCTALFPSPRGEGTRPK</sequence>
<dbReference type="Proteomes" id="UP000225706">
    <property type="component" value="Unassembled WGS sequence"/>
</dbReference>
<dbReference type="EMBL" id="LSMT01000740">
    <property type="protein sequence ID" value="PFX14723.1"/>
    <property type="molecule type" value="Genomic_DNA"/>
</dbReference>